<name>A0ABR6P6U0_9SPIR</name>
<proteinExistence type="predicted"/>
<evidence type="ECO:0000313" key="1">
    <source>
        <dbReference type="EMBL" id="MBB6031226.1"/>
    </source>
</evidence>
<reference evidence="1 2" key="1">
    <citation type="submission" date="2020-08" db="EMBL/GenBank/DDBJ databases">
        <title>Genomic Encyclopedia of Type Strains, Phase IV (KMG-IV): sequencing the most valuable type-strain genomes for metagenomic binning, comparative biology and taxonomic classification.</title>
        <authorList>
            <person name="Goeker M."/>
        </authorList>
    </citation>
    <scope>NUCLEOTIDE SEQUENCE [LARGE SCALE GENOMIC DNA]</scope>
    <source>
        <strain evidence="1 2">DSM 16813</strain>
    </source>
</reference>
<dbReference type="Proteomes" id="UP000566276">
    <property type="component" value="Unassembled WGS sequence"/>
</dbReference>
<evidence type="ECO:0000313" key="2">
    <source>
        <dbReference type="Proteomes" id="UP000566276"/>
    </source>
</evidence>
<dbReference type="EMBL" id="JACHFA010000001">
    <property type="protein sequence ID" value="MBB6031226.1"/>
    <property type="molecule type" value="Genomic_DNA"/>
</dbReference>
<protein>
    <submittedName>
        <fullName evidence="1">Uncharacterized protein</fullName>
    </submittedName>
</protein>
<sequence length="115" mass="13561">MNLCFCRWNILLFKGIILSEDEFVFCIGYDCSRAIVDRQLLRENKGKSVKELFELGLYRSAFSKALYRNDDALINYLIEEYNKISNSNYTKKDDFKLLFGVVYPDDINKIKVTYV</sequence>
<gene>
    <name evidence="1" type="ORF">HNR35_000190</name>
</gene>
<keyword evidence="2" id="KW-1185">Reference proteome</keyword>
<accession>A0ABR6P6U0</accession>
<comment type="caution">
    <text evidence="1">The sequence shown here is derived from an EMBL/GenBank/DDBJ whole genome shotgun (WGS) entry which is preliminary data.</text>
</comment>
<organism evidence="1 2">
    <name type="scientific">Borreliella spielmanii</name>
    <dbReference type="NCBI Taxonomy" id="88916"/>
    <lineage>
        <taxon>Bacteria</taxon>
        <taxon>Pseudomonadati</taxon>
        <taxon>Spirochaetota</taxon>
        <taxon>Spirochaetia</taxon>
        <taxon>Spirochaetales</taxon>
        <taxon>Borreliaceae</taxon>
        <taxon>Borreliella</taxon>
    </lineage>
</organism>